<dbReference type="RefSeq" id="WP_048428899.1">
    <property type="nucleotide sequence ID" value="NZ_JTHF01000145.1"/>
</dbReference>
<reference evidence="1 2" key="1">
    <citation type="submission" date="2014-11" db="EMBL/GenBank/DDBJ databases">
        <title>Comparative genomics of Methylobacterium species.</title>
        <authorList>
            <person name="Chaudhry V."/>
            <person name="Patil P.B."/>
        </authorList>
    </citation>
    <scope>NUCLEOTIDE SEQUENCE [LARGE SCALE GENOMIC DNA]</scope>
    <source>
        <strain evidence="1 2">SE3.6</strain>
    </source>
</reference>
<comment type="caution">
    <text evidence="1">The sequence shown here is derived from an EMBL/GenBank/DDBJ whole genome shotgun (WGS) entry which is preliminary data.</text>
</comment>
<keyword evidence="2" id="KW-1185">Reference proteome</keyword>
<proteinExistence type="predicted"/>
<dbReference type="Proteomes" id="UP000036471">
    <property type="component" value="Unassembled WGS sequence"/>
</dbReference>
<sequence>MTTVTIGVSGIAETRARLEAAFRGEPQGAYISFPSVELLWTILTPQRWTLVQHLVGAGPLRLPDLAGLSDRTIDEVEADVAALVKAGLVDRMPGGGICVPFDAVHVDFTLGRAA</sequence>
<accession>A0ABR5HE58</accession>
<protein>
    <submittedName>
        <fullName evidence="1">Transcriptional regulator</fullName>
    </submittedName>
</protein>
<name>A0ABR5HE58_9HYPH</name>
<dbReference type="EMBL" id="JTHG01000075">
    <property type="protein sequence ID" value="KMO24737.1"/>
    <property type="molecule type" value="Genomic_DNA"/>
</dbReference>
<evidence type="ECO:0000313" key="1">
    <source>
        <dbReference type="EMBL" id="KMO24737.1"/>
    </source>
</evidence>
<dbReference type="Pfam" id="PF25212">
    <property type="entry name" value="HVO_A0114"/>
    <property type="match status" value="1"/>
</dbReference>
<gene>
    <name evidence="1" type="ORF">QR79_10780</name>
</gene>
<organism evidence="1 2">
    <name type="scientific">Methylobacterium indicum</name>
    <dbReference type="NCBI Taxonomy" id="1775910"/>
    <lineage>
        <taxon>Bacteria</taxon>
        <taxon>Pseudomonadati</taxon>
        <taxon>Pseudomonadota</taxon>
        <taxon>Alphaproteobacteria</taxon>
        <taxon>Hyphomicrobiales</taxon>
        <taxon>Methylobacteriaceae</taxon>
        <taxon>Methylobacterium</taxon>
    </lineage>
</organism>
<evidence type="ECO:0000313" key="2">
    <source>
        <dbReference type="Proteomes" id="UP000036471"/>
    </source>
</evidence>